<evidence type="ECO:0000256" key="4">
    <source>
        <dbReference type="ARBA" id="ARBA00034888"/>
    </source>
</evidence>
<name>A0A2I6TDZ3_VACCV</name>
<dbReference type="Pfam" id="PF04665">
    <property type="entry name" value="Pox_A32"/>
    <property type="match status" value="1"/>
</dbReference>
<dbReference type="EMBL" id="MK314711">
    <property type="protein sequence ID" value="QCI57371.1"/>
    <property type="molecule type" value="Genomic_DNA"/>
</dbReference>
<dbReference type="InterPro" id="IPR027417">
    <property type="entry name" value="P-loop_NTPase"/>
</dbReference>
<evidence type="ECO:0000313" key="9">
    <source>
        <dbReference type="EMBL" id="QCI57765.1"/>
    </source>
</evidence>
<dbReference type="Gene3D" id="3.40.50.300">
    <property type="entry name" value="P-loop containing nucleotide triphosphate hydrolases"/>
    <property type="match status" value="1"/>
</dbReference>
<dbReference type="EMBL" id="MK314710">
    <property type="protein sequence ID" value="QCI57173.1"/>
    <property type="molecule type" value="Genomic_DNA"/>
</dbReference>
<dbReference type="Proteomes" id="UP000298696">
    <property type="component" value="Segment"/>
</dbReference>
<dbReference type="EMBL" id="MK314712">
    <property type="protein sequence ID" value="QCI57566.1"/>
    <property type="molecule type" value="Genomic_DNA"/>
</dbReference>
<accession>A0A2I6TDZ3</accession>
<dbReference type="EMBL" id="MK314713">
    <property type="protein sequence ID" value="QCI57765.1"/>
    <property type="molecule type" value="Genomic_DNA"/>
</dbReference>
<proteinExistence type="inferred from homology"/>
<comment type="function">
    <text evidence="1">Participates in viral DNA packaging and virion morphogenesis.</text>
</comment>
<evidence type="ECO:0000256" key="3">
    <source>
        <dbReference type="ARBA" id="ARBA00034791"/>
    </source>
</evidence>
<feature type="transmembrane region" description="Helical" evidence="5">
    <location>
        <begin position="85"/>
        <end position="106"/>
    </location>
</feature>
<evidence type="ECO:0000256" key="5">
    <source>
        <dbReference type="SAM" id="Phobius"/>
    </source>
</evidence>
<evidence type="ECO:0000256" key="1">
    <source>
        <dbReference type="ARBA" id="ARBA00034675"/>
    </source>
</evidence>
<keyword evidence="5" id="KW-0812">Transmembrane</keyword>
<dbReference type="Proteomes" id="UP000298571">
    <property type="component" value="Segment"/>
</dbReference>
<comment type="subunit">
    <text evidence="3">Interacts with protein OPG137.</text>
</comment>
<keyword evidence="5" id="KW-1133">Transmembrane helix</keyword>
<protein>
    <recommendedName>
        <fullName evidence="4">DNA packaging protein OPG160</fullName>
    </recommendedName>
</protein>
<feature type="transmembrane region" description="Helical" evidence="5">
    <location>
        <begin position="45"/>
        <end position="64"/>
    </location>
</feature>
<comment type="similarity">
    <text evidence="2">Belongs to the orthopoxvirus OPG160 protein family.</text>
</comment>
<dbReference type="SUPFAM" id="SSF52540">
    <property type="entry name" value="P-loop containing nucleoside triphosphate hydrolases"/>
    <property type="match status" value="1"/>
</dbReference>
<organism evidence="6">
    <name type="scientific">Vaccinia virus</name>
    <name type="common">VACV</name>
    <name type="synonym">Orthopoxvirus vaccinia</name>
    <dbReference type="NCBI Taxonomy" id="10245"/>
    <lineage>
        <taxon>Viruses</taxon>
        <taxon>Varidnaviria</taxon>
        <taxon>Bamfordvirae</taxon>
        <taxon>Nucleocytoviricota</taxon>
        <taxon>Pokkesviricetes</taxon>
        <taxon>Chitovirales</taxon>
        <taxon>Poxviridae</taxon>
        <taxon>Chordopoxvirinae</taxon>
        <taxon>Orthopoxvirus</taxon>
    </lineage>
</organism>
<evidence type="ECO:0000313" key="8">
    <source>
        <dbReference type="EMBL" id="QCI57566.1"/>
    </source>
</evidence>
<dbReference type="Proteomes" id="UP000298625">
    <property type="component" value="Segment"/>
</dbReference>
<dbReference type="InterPro" id="IPR006758">
    <property type="entry name" value="A32L"/>
</dbReference>
<keyword evidence="5" id="KW-0472">Membrane</keyword>
<sequence>MNFVSVNSSGEHRCLLFVVFWCHHDNKCYLCHDVPSLFSSLLTTLVFHILIYYQINLVTVNIIMNCFQEKQFSRENLLKMPFRMVLTGGSGSGKTIYLLSLFSTLVKKYKHVFLFTPVYNPDYDGYIWPNHINFVSSQESLEYNLIRTKSNIEKCIAVAQNHKKSAHFLLIFDDVGDKLSKCNTLIEFLNFGRHLNTSIILLCQTYRHVPILGRANITHFCSFNISISDAENMLRSMPVKGKRKDILNMLNMIQTARSNNRLAIIIEDSVFCEGELRICTDTADKDVIEQKLNIDILVNQYSHMKKNLNAILESKKTKLCNSDQSSSSKNVS</sequence>
<gene>
    <name evidence="6" type="ORF">44.1rMVA_143</name>
    <name evidence="7" type="ORF">44/47.1_rMVA_148</name>
    <name evidence="8" type="ORF">47.1rMVA_146</name>
    <name evidence="9" type="ORF">51.2rMVA_155</name>
</gene>
<evidence type="ECO:0000256" key="2">
    <source>
        <dbReference type="ARBA" id="ARBA00034756"/>
    </source>
</evidence>
<dbReference type="Proteomes" id="UP000298666">
    <property type="component" value="Segment"/>
</dbReference>
<evidence type="ECO:0000313" key="7">
    <source>
        <dbReference type="EMBL" id="QCI57371.1"/>
    </source>
</evidence>
<evidence type="ECO:0000313" key="6">
    <source>
        <dbReference type="EMBL" id="QCI57173.1"/>
    </source>
</evidence>
<reference evidence="6" key="1">
    <citation type="submission" date="2018-12" db="EMBL/GenBank/DDBJ databases">
        <title>Identification of additional Vaccinia host-range genes.</title>
        <authorList>
            <person name="Mendez-Rios J.D."/>
            <person name="Wyatt L.S."/>
            <person name="Moss B."/>
        </authorList>
    </citation>
    <scope>NUCLEOTIDE SEQUENCE [LARGE SCALE GENOMIC DNA]</scope>
    <source>
        <strain evidence="6">44.1 rMVA</strain>
        <strain evidence="7">44/47.1 rMVA</strain>
        <strain evidence="8">47.1 rMVA</strain>
        <strain evidence="9">51.2 rMVA</strain>
    </source>
</reference>